<feature type="region of interest" description="Disordered" evidence="1">
    <location>
        <begin position="180"/>
        <end position="230"/>
    </location>
</feature>
<feature type="domain" description="DUF2202" evidence="3">
    <location>
        <begin position="36"/>
        <end position="175"/>
    </location>
</feature>
<reference evidence="4" key="1">
    <citation type="submission" date="2023-07" db="EMBL/GenBank/DDBJ databases">
        <title>Sequencing the genomes of 1000 actinobacteria strains.</title>
        <authorList>
            <person name="Klenk H.-P."/>
        </authorList>
    </citation>
    <scope>NUCLEOTIDE SEQUENCE</scope>
    <source>
        <strain evidence="4">DSM 107476</strain>
    </source>
</reference>
<evidence type="ECO:0000313" key="5">
    <source>
        <dbReference type="Proteomes" id="UP001180840"/>
    </source>
</evidence>
<dbReference type="EMBL" id="JAVDXZ010000001">
    <property type="protein sequence ID" value="MDR7330446.1"/>
    <property type="molecule type" value="Genomic_DNA"/>
</dbReference>
<dbReference type="Proteomes" id="UP001180840">
    <property type="component" value="Unassembled WGS sequence"/>
</dbReference>
<gene>
    <name evidence="4" type="ORF">J2S39_002122</name>
</gene>
<sequence>MKKITRAAVAGIAALAIGVGGTPALAQTTALTEEDATTLQFMREEERMAGELYQEFAEMYDGARPFSNITTSEQRHFDTVGQLLERYEVEDPSAGLAPGTYAFPEVQELYDGWLEQGSVSVEAAYQVGVDLETRDIADLQAAIDATGEESLDTAYGHLKAGSEKHLAAYRNAVDGNVGAGTGGSKGAGHGGGQGRGAGMGQGARGEGRGQGMSAGEVTGPRAQSGDCPVA</sequence>
<keyword evidence="5" id="KW-1185">Reference proteome</keyword>
<comment type="caution">
    <text evidence="4">The sequence shown here is derived from an EMBL/GenBank/DDBJ whole genome shotgun (WGS) entry which is preliminary data.</text>
</comment>
<feature type="signal peptide" evidence="2">
    <location>
        <begin position="1"/>
        <end position="26"/>
    </location>
</feature>
<evidence type="ECO:0000313" key="4">
    <source>
        <dbReference type="EMBL" id="MDR7330446.1"/>
    </source>
</evidence>
<dbReference type="InterPro" id="IPR009078">
    <property type="entry name" value="Ferritin-like_SF"/>
</dbReference>
<feature type="chain" id="PRO_5046864936" description="DUF2202 domain-containing protein" evidence="2">
    <location>
        <begin position="27"/>
        <end position="230"/>
    </location>
</feature>
<feature type="compositionally biased region" description="Gly residues" evidence="1">
    <location>
        <begin position="180"/>
        <end position="212"/>
    </location>
</feature>
<evidence type="ECO:0000256" key="1">
    <source>
        <dbReference type="SAM" id="MobiDB-lite"/>
    </source>
</evidence>
<evidence type="ECO:0000259" key="3">
    <source>
        <dbReference type="Pfam" id="PF09968"/>
    </source>
</evidence>
<dbReference type="Gene3D" id="1.20.1260.10">
    <property type="match status" value="1"/>
</dbReference>
<dbReference type="SUPFAM" id="SSF47240">
    <property type="entry name" value="Ferritin-like"/>
    <property type="match status" value="1"/>
</dbReference>
<dbReference type="Pfam" id="PF09968">
    <property type="entry name" value="DUF2202"/>
    <property type="match status" value="1"/>
</dbReference>
<dbReference type="InterPro" id="IPR019243">
    <property type="entry name" value="DUF2202"/>
</dbReference>
<keyword evidence="2" id="KW-0732">Signal</keyword>
<organism evidence="4 5">
    <name type="scientific">Corynebacterium guangdongense</name>
    <dbReference type="NCBI Taxonomy" id="1783348"/>
    <lineage>
        <taxon>Bacteria</taxon>
        <taxon>Bacillati</taxon>
        <taxon>Actinomycetota</taxon>
        <taxon>Actinomycetes</taxon>
        <taxon>Mycobacteriales</taxon>
        <taxon>Corynebacteriaceae</taxon>
        <taxon>Corynebacterium</taxon>
    </lineage>
</organism>
<dbReference type="InterPro" id="IPR012347">
    <property type="entry name" value="Ferritin-like"/>
</dbReference>
<protein>
    <recommendedName>
        <fullName evidence="3">DUF2202 domain-containing protein</fullName>
    </recommendedName>
</protein>
<dbReference type="RefSeq" id="WP_290196151.1">
    <property type="nucleotide sequence ID" value="NZ_CP047654.1"/>
</dbReference>
<dbReference type="CDD" id="cd01048">
    <property type="entry name" value="Ferritin_like_AB2"/>
    <property type="match status" value="1"/>
</dbReference>
<name>A0ABU1ZZX5_9CORY</name>
<evidence type="ECO:0000256" key="2">
    <source>
        <dbReference type="SAM" id="SignalP"/>
    </source>
</evidence>
<accession>A0ABU1ZZX5</accession>
<proteinExistence type="predicted"/>